<accession>A0A5D3B473</accession>
<dbReference type="InterPro" id="IPR024382">
    <property type="entry name" value="Vps3844_C"/>
</dbReference>
<reference evidence="4 5" key="1">
    <citation type="submission" date="2017-05" db="EMBL/GenBank/DDBJ databases">
        <title>The Genome Sequence of Tsuchiyaea wingfieldii DSM 27421.</title>
        <authorList>
            <person name="Cuomo C."/>
            <person name="Passer A."/>
            <person name="Billmyre B."/>
            <person name="Heitman J."/>
        </authorList>
    </citation>
    <scope>NUCLEOTIDE SEQUENCE [LARGE SCALE GENOMIC DNA]</scope>
    <source>
        <strain evidence="4 5">DSM 27421</strain>
    </source>
</reference>
<protein>
    <recommendedName>
        <fullName evidence="3">Vacuolar sorting protein Vps3844 C-terminal domain-containing protein</fullName>
    </recommendedName>
</protein>
<evidence type="ECO:0000259" key="3">
    <source>
        <dbReference type="Pfam" id="PF12955"/>
    </source>
</evidence>
<keyword evidence="1" id="KW-1133">Transmembrane helix</keyword>
<evidence type="ECO:0000313" key="4">
    <source>
        <dbReference type="EMBL" id="TYJ56980.1"/>
    </source>
</evidence>
<dbReference type="Pfam" id="PF12955">
    <property type="entry name" value="Vps3844_C"/>
    <property type="match status" value="1"/>
</dbReference>
<dbReference type="InterPro" id="IPR053065">
    <property type="entry name" value="Archenteron_Induction-Rel"/>
</dbReference>
<name>A0A5D3B473_9TREE</name>
<sequence>MRIPVLATLSAALLPLSYARSAQEPLQVYLHPAPQTASPPSHASPPTLSYSQAKAVLSHHLKQDISDFDEIPEDESHWAYLMGLWEGDEGVKAKVVVIDGGVDAQDVLPASLSSNPTFYLEDNVQSHHLLEPYMHEARNFLAHVIEAFPAISKTFQDLWDLAGTKASEVLSQELAGLTALSDSLSLTSRDGSYPWEAARITGLRSAQKNGEAWETGRQTIQAGLESMTSPSSPPLLLIIRPASSKRIISRSTIPLTSLTVKSNTTLAAACYTSNETCSESTSCNGRGACALKSAQDGTECWGCKCRGGYAGVECQKDDYSTSFIILIFSTLLLLGLAGGSIALLYTIGETKLPSTLTLAVGGSKRN</sequence>
<proteinExistence type="predicted"/>
<organism evidence="4 5">
    <name type="scientific">Cryptococcus floricola</name>
    <dbReference type="NCBI Taxonomy" id="2591691"/>
    <lineage>
        <taxon>Eukaryota</taxon>
        <taxon>Fungi</taxon>
        <taxon>Dikarya</taxon>
        <taxon>Basidiomycota</taxon>
        <taxon>Agaricomycotina</taxon>
        <taxon>Tremellomycetes</taxon>
        <taxon>Tremellales</taxon>
        <taxon>Cryptococcaceae</taxon>
        <taxon>Cryptococcus</taxon>
    </lineage>
</organism>
<feature type="signal peptide" evidence="2">
    <location>
        <begin position="1"/>
        <end position="19"/>
    </location>
</feature>
<dbReference type="Proteomes" id="UP000322245">
    <property type="component" value="Unassembled WGS sequence"/>
</dbReference>
<evidence type="ECO:0000256" key="2">
    <source>
        <dbReference type="SAM" id="SignalP"/>
    </source>
</evidence>
<feature type="domain" description="Vacuolar sorting protein Vps3844 C-terminal" evidence="3">
    <location>
        <begin position="270"/>
        <end position="357"/>
    </location>
</feature>
<feature type="transmembrane region" description="Helical" evidence="1">
    <location>
        <begin position="323"/>
        <end position="345"/>
    </location>
</feature>
<dbReference type="PANTHER" id="PTHR36853">
    <property type="entry name" value="EXPRESSED PROTEIN"/>
    <property type="match status" value="1"/>
</dbReference>
<feature type="chain" id="PRO_5022792749" description="Vacuolar sorting protein Vps3844 C-terminal domain-containing protein" evidence="2">
    <location>
        <begin position="20"/>
        <end position="366"/>
    </location>
</feature>
<keyword evidence="2" id="KW-0732">Signal</keyword>
<keyword evidence="5" id="KW-1185">Reference proteome</keyword>
<dbReference type="GO" id="GO:0005783">
    <property type="term" value="C:endoplasmic reticulum"/>
    <property type="evidence" value="ECO:0007669"/>
    <property type="project" value="TreeGrafter"/>
</dbReference>
<keyword evidence="1" id="KW-0812">Transmembrane</keyword>
<keyword evidence="1" id="KW-0472">Membrane</keyword>
<dbReference type="EMBL" id="NIDF01000017">
    <property type="protein sequence ID" value="TYJ56980.1"/>
    <property type="molecule type" value="Genomic_DNA"/>
</dbReference>
<dbReference type="AlphaFoldDB" id="A0A5D3B473"/>
<evidence type="ECO:0000256" key="1">
    <source>
        <dbReference type="SAM" id="Phobius"/>
    </source>
</evidence>
<comment type="caution">
    <text evidence="4">The sequence shown here is derived from an EMBL/GenBank/DDBJ whole genome shotgun (WGS) entry which is preliminary data.</text>
</comment>
<dbReference type="PANTHER" id="PTHR36853:SF1">
    <property type="entry name" value="DUF3844 DOMAIN-CONTAINING PROTEIN"/>
    <property type="match status" value="1"/>
</dbReference>
<evidence type="ECO:0000313" key="5">
    <source>
        <dbReference type="Proteomes" id="UP000322245"/>
    </source>
</evidence>
<gene>
    <name evidence="4" type="ORF">B9479_002259</name>
</gene>